<keyword evidence="2 11" id="KW-0723">Serine/threonine-protein kinase</keyword>
<sequence>MAIEKLGPFRLEKMLGRGGMGAVYVGRHIESEERVAVKVLVPMLADDEPFRERFKGEVEALKKLLHPNIVRLQGYGEDEGHLYYVMELVEGKSLQEELSAGRRFNWREVTRIGVEIARALKHAHDRGIVHRDLKPANLMLDKSDQVKLTDFGIAKLYGNTSMTSDGSVMGTADYMAPEQAEGKNTTSRCDLYSLGSVLHALLCGKPPFHGRSLPEVLERLRKEPPIPIRRLAPDTPEELESIILQLLEKDPSKRIPTAVAVANRLKAMEHALSLETRPLPVSKDEVQEEGELRLAPLAPSTAAGAGLDKSKTVASKVQPPRGAPNVAQVAPGARAVPPAGPTGPMPAAGDADYRIEGDGLALTGVFTPSTSAVTRGGTGSSLPSLAGEMPTMITAEGNPSLLNPAPPARSRTAVAPSDEGASLAPLEGASSDEPQLAPVTRSTHFTQVTEAQLRHGERREEADESPMIGWLKVGAMLLLATAVVVAGVYFATRQATADQLAARIEAAAADEDPLKLAEAEQDLVNFIARFPEDSRVEAFRKLESDLELFRLQRRFELRARRPSSSEGLLPVERAYLEVLPLIAADPPLAAERLAALLVIFDQTSVKDLSLVESRRIEQCLQLARQQLTQLRSQNAQSSSSTGNLLAQKLAQAKSLESSDPTQSRAIYEAIIKLYGDRSYAAPSVSEARDRLSKLPSPPLSSSEDAP</sequence>
<reference evidence="11 12" key="1">
    <citation type="journal article" date="2009" name="Stand. Genomic Sci.">
        <title>Complete genome sequence of Pirellula staleyi type strain (ATCC 27377).</title>
        <authorList>
            <person name="Clum A."/>
            <person name="Tindall B.J."/>
            <person name="Sikorski J."/>
            <person name="Ivanova N."/>
            <person name="Mavrommatis K."/>
            <person name="Lucas S."/>
            <person name="Glavina del Rio T."/>
            <person name="Nolan M."/>
            <person name="Chen F."/>
            <person name="Tice H."/>
            <person name="Pitluck S."/>
            <person name="Cheng J.F."/>
            <person name="Chertkov O."/>
            <person name="Brettin T."/>
            <person name="Han C."/>
            <person name="Detter J.C."/>
            <person name="Kuske C."/>
            <person name="Bruce D."/>
            <person name="Goodwin L."/>
            <person name="Ovchinikova G."/>
            <person name="Pati A."/>
            <person name="Mikhailova N."/>
            <person name="Chen A."/>
            <person name="Palaniappan K."/>
            <person name="Land M."/>
            <person name="Hauser L."/>
            <person name="Chang Y.J."/>
            <person name="Jeffries C.D."/>
            <person name="Chain P."/>
            <person name="Rohde M."/>
            <person name="Goker M."/>
            <person name="Bristow J."/>
            <person name="Eisen J.A."/>
            <person name="Markowitz V."/>
            <person name="Hugenholtz P."/>
            <person name="Kyrpides N.C."/>
            <person name="Klenk H.P."/>
            <person name="Lapidus A."/>
        </authorList>
    </citation>
    <scope>NUCLEOTIDE SEQUENCE [LARGE SCALE GENOMIC DNA]</scope>
    <source>
        <strain evidence="12">ATCC 27377 / DSM 6068 / ICPB 4128</strain>
    </source>
</reference>
<evidence type="ECO:0000256" key="5">
    <source>
        <dbReference type="ARBA" id="ARBA00022777"/>
    </source>
</evidence>
<dbReference type="Proteomes" id="UP000001887">
    <property type="component" value="Chromosome"/>
</dbReference>
<dbReference type="HOGENOM" id="CLU_000288_63_44_0"/>
<evidence type="ECO:0000259" key="10">
    <source>
        <dbReference type="PROSITE" id="PS50011"/>
    </source>
</evidence>
<feature type="compositionally biased region" description="Low complexity" evidence="8">
    <location>
        <begin position="326"/>
        <end position="337"/>
    </location>
</feature>
<dbReference type="PROSITE" id="PS00107">
    <property type="entry name" value="PROTEIN_KINASE_ATP"/>
    <property type="match status" value="1"/>
</dbReference>
<feature type="binding site" evidence="7">
    <location>
        <position position="38"/>
    </location>
    <ligand>
        <name>ATP</name>
        <dbReference type="ChEBI" id="CHEBI:30616"/>
    </ligand>
</feature>
<evidence type="ECO:0000256" key="9">
    <source>
        <dbReference type="SAM" id="Phobius"/>
    </source>
</evidence>
<protein>
    <recommendedName>
        <fullName evidence="1">non-specific serine/threonine protein kinase</fullName>
        <ecNumber evidence="1">2.7.11.1</ecNumber>
    </recommendedName>
</protein>
<keyword evidence="9" id="KW-0472">Membrane</keyword>
<dbReference type="Gene3D" id="1.10.510.10">
    <property type="entry name" value="Transferase(Phosphotransferase) domain 1"/>
    <property type="match status" value="1"/>
</dbReference>
<dbReference type="CDD" id="cd14014">
    <property type="entry name" value="STKc_PknB_like"/>
    <property type="match status" value="1"/>
</dbReference>
<evidence type="ECO:0000256" key="3">
    <source>
        <dbReference type="ARBA" id="ARBA00022679"/>
    </source>
</evidence>
<evidence type="ECO:0000256" key="7">
    <source>
        <dbReference type="PROSITE-ProRule" id="PRU10141"/>
    </source>
</evidence>
<dbReference type="InterPro" id="IPR017441">
    <property type="entry name" value="Protein_kinase_ATP_BS"/>
</dbReference>
<dbReference type="SMART" id="SM00220">
    <property type="entry name" value="S_TKc"/>
    <property type="match status" value="1"/>
</dbReference>
<dbReference type="Gene3D" id="3.30.200.20">
    <property type="entry name" value="Phosphorylase Kinase, domain 1"/>
    <property type="match status" value="1"/>
</dbReference>
<dbReference type="KEGG" id="psl:Psta_3893"/>
<dbReference type="GO" id="GO:0004674">
    <property type="term" value="F:protein serine/threonine kinase activity"/>
    <property type="evidence" value="ECO:0007669"/>
    <property type="project" value="UniProtKB-KW"/>
</dbReference>
<keyword evidence="9" id="KW-0812">Transmembrane</keyword>
<dbReference type="EMBL" id="CP001848">
    <property type="protein sequence ID" value="ADB18547.1"/>
    <property type="molecule type" value="Genomic_DNA"/>
</dbReference>
<evidence type="ECO:0000256" key="8">
    <source>
        <dbReference type="SAM" id="MobiDB-lite"/>
    </source>
</evidence>
<dbReference type="STRING" id="530564.Psta_3893"/>
<evidence type="ECO:0000256" key="1">
    <source>
        <dbReference type="ARBA" id="ARBA00012513"/>
    </source>
</evidence>
<dbReference type="EC" id="2.7.11.1" evidence="1"/>
<dbReference type="Pfam" id="PF00069">
    <property type="entry name" value="Pkinase"/>
    <property type="match status" value="1"/>
</dbReference>
<dbReference type="SUPFAM" id="SSF56112">
    <property type="entry name" value="Protein kinase-like (PK-like)"/>
    <property type="match status" value="1"/>
</dbReference>
<dbReference type="InterPro" id="IPR000719">
    <property type="entry name" value="Prot_kinase_dom"/>
</dbReference>
<dbReference type="FunFam" id="1.10.510.10:FF:000021">
    <property type="entry name" value="Serine/threonine protein kinase"/>
    <property type="match status" value="1"/>
</dbReference>
<dbReference type="AlphaFoldDB" id="D2R162"/>
<proteinExistence type="predicted"/>
<organism evidence="11 12">
    <name type="scientific">Pirellula staleyi (strain ATCC 27377 / DSM 6068 / ICPB 4128)</name>
    <name type="common">Pirella staleyi</name>
    <dbReference type="NCBI Taxonomy" id="530564"/>
    <lineage>
        <taxon>Bacteria</taxon>
        <taxon>Pseudomonadati</taxon>
        <taxon>Planctomycetota</taxon>
        <taxon>Planctomycetia</taxon>
        <taxon>Pirellulales</taxon>
        <taxon>Pirellulaceae</taxon>
        <taxon>Pirellula</taxon>
    </lineage>
</organism>
<dbReference type="PANTHER" id="PTHR43289:SF6">
    <property type="entry name" value="SERINE_THREONINE-PROTEIN KINASE NEKL-3"/>
    <property type="match status" value="1"/>
</dbReference>
<feature type="region of interest" description="Disordered" evidence="8">
    <location>
        <begin position="296"/>
        <end position="352"/>
    </location>
</feature>
<dbReference type="OrthoDB" id="6111975at2"/>
<feature type="domain" description="Protein kinase" evidence="10">
    <location>
        <begin position="9"/>
        <end position="273"/>
    </location>
</feature>
<keyword evidence="5 11" id="KW-0418">Kinase</keyword>
<keyword evidence="12" id="KW-1185">Reference proteome</keyword>
<evidence type="ECO:0000256" key="6">
    <source>
        <dbReference type="ARBA" id="ARBA00022840"/>
    </source>
</evidence>
<dbReference type="PANTHER" id="PTHR43289">
    <property type="entry name" value="MITOGEN-ACTIVATED PROTEIN KINASE KINASE KINASE 20-RELATED"/>
    <property type="match status" value="1"/>
</dbReference>
<gene>
    <name evidence="11" type="ordered locus">Psta_3893</name>
</gene>
<name>D2R162_PIRSD</name>
<evidence type="ECO:0000256" key="2">
    <source>
        <dbReference type="ARBA" id="ARBA00022527"/>
    </source>
</evidence>
<dbReference type="InterPro" id="IPR011009">
    <property type="entry name" value="Kinase-like_dom_sf"/>
</dbReference>
<keyword evidence="6 7" id="KW-0067">ATP-binding</keyword>
<evidence type="ECO:0000313" key="11">
    <source>
        <dbReference type="EMBL" id="ADB18547.1"/>
    </source>
</evidence>
<dbReference type="eggNOG" id="COG0515">
    <property type="taxonomic scope" value="Bacteria"/>
</dbReference>
<keyword evidence="3" id="KW-0808">Transferase</keyword>
<dbReference type="InterPro" id="IPR008271">
    <property type="entry name" value="Ser/Thr_kinase_AS"/>
</dbReference>
<keyword evidence="9" id="KW-1133">Transmembrane helix</keyword>
<dbReference type="PROSITE" id="PS00108">
    <property type="entry name" value="PROTEIN_KINASE_ST"/>
    <property type="match status" value="1"/>
</dbReference>
<keyword evidence="4 7" id="KW-0547">Nucleotide-binding</keyword>
<accession>D2R162</accession>
<evidence type="ECO:0000313" key="12">
    <source>
        <dbReference type="Proteomes" id="UP000001887"/>
    </source>
</evidence>
<evidence type="ECO:0000256" key="4">
    <source>
        <dbReference type="ARBA" id="ARBA00022741"/>
    </source>
</evidence>
<feature type="region of interest" description="Disordered" evidence="8">
    <location>
        <begin position="685"/>
        <end position="706"/>
    </location>
</feature>
<dbReference type="GO" id="GO:0005524">
    <property type="term" value="F:ATP binding"/>
    <property type="evidence" value="ECO:0007669"/>
    <property type="project" value="UniProtKB-UniRule"/>
</dbReference>
<feature type="transmembrane region" description="Helical" evidence="9">
    <location>
        <begin position="467"/>
        <end position="491"/>
    </location>
</feature>
<feature type="region of interest" description="Disordered" evidence="8">
    <location>
        <begin position="395"/>
        <end position="445"/>
    </location>
</feature>
<dbReference type="PROSITE" id="PS50011">
    <property type="entry name" value="PROTEIN_KINASE_DOM"/>
    <property type="match status" value="1"/>
</dbReference>